<dbReference type="Pfam" id="PF14539">
    <property type="entry name" value="DUF4442"/>
    <property type="match status" value="1"/>
</dbReference>
<proteinExistence type="predicted"/>
<dbReference type="InterPro" id="IPR027961">
    <property type="entry name" value="DUF4442"/>
</dbReference>
<organism evidence="1">
    <name type="scientific">uncultured marine group II/III euryarchaeote KM3_82_B10</name>
    <dbReference type="NCBI Taxonomy" id="1456517"/>
    <lineage>
        <taxon>Archaea</taxon>
        <taxon>Methanobacteriati</taxon>
        <taxon>Methanobacteriota</taxon>
        <taxon>environmental samples</taxon>
    </lineage>
</organism>
<evidence type="ECO:0008006" key="2">
    <source>
        <dbReference type="Google" id="ProtNLM"/>
    </source>
</evidence>
<name>A0A075HWR3_9EURY</name>
<reference evidence="1" key="1">
    <citation type="journal article" date="2014" name="Genome Biol. Evol.">
        <title>Pangenome evidence for extensive interdomain horizontal transfer affecting lineage core and shell genes in uncultured planktonic thaumarchaeota and euryarchaeota.</title>
        <authorList>
            <person name="Deschamps P."/>
            <person name="Zivanovic Y."/>
            <person name="Moreira D."/>
            <person name="Rodriguez-Valera F."/>
            <person name="Lopez-Garcia P."/>
        </authorList>
    </citation>
    <scope>NUCLEOTIDE SEQUENCE</scope>
</reference>
<dbReference type="InterPro" id="IPR029069">
    <property type="entry name" value="HotDog_dom_sf"/>
</dbReference>
<dbReference type="EMBL" id="KF901104">
    <property type="protein sequence ID" value="AIF18223.1"/>
    <property type="molecule type" value="Genomic_DNA"/>
</dbReference>
<dbReference type="SUPFAM" id="SSF54637">
    <property type="entry name" value="Thioesterase/thiol ester dehydrase-isomerase"/>
    <property type="match status" value="1"/>
</dbReference>
<protein>
    <recommendedName>
        <fullName evidence="2">Thioesterase</fullName>
    </recommendedName>
</protein>
<accession>A0A075HWR3</accession>
<dbReference type="Gene3D" id="3.10.129.10">
    <property type="entry name" value="Hotdog Thioesterase"/>
    <property type="match status" value="1"/>
</dbReference>
<evidence type="ECO:0000313" key="1">
    <source>
        <dbReference type="EMBL" id="AIF18223.1"/>
    </source>
</evidence>
<sequence>MPIDDDRLAAEYKGLLGPIKFRLFSLVSMPAARFAGLRLDRLDNETCVTSIPGGWRSQNPFKTMYWAVQGMGAELATGAPPFAMSRSMSERLRMFVVGTEATFVKRAKGRITFTCDEVSASREAIERSRDSGESVDCDLRSVGRDSSGEVVSEWVFKWNFLVMEKR</sequence>
<dbReference type="AlphaFoldDB" id="A0A075HWR3"/>